<sequence>MSKKAYDDFKIKHPDFIWNHGKKGVGKEEKNSSRSKKENEISLTNSTGLSTKSDSQSGSSSPELSSPNSSLSFAKMLDQYPDFDELAESFINEFNPDYKSK</sequence>
<accession>A0AAD5UGB6</accession>
<comment type="caution">
    <text evidence="2">The sequence shown here is derived from an EMBL/GenBank/DDBJ whole genome shotgun (WGS) entry which is preliminary data.</text>
</comment>
<organism evidence="2 3">
    <name type="scientific">Boothiomyces macroporosus</name>
    <dbReference type="NCBI Taxonomy" id="261099"/>
    <lineage>
        <taxon>Eukaryota</taxon>
        <taxon>Fungi</taxon>
        <taxon>Fungi incertae sedis</taxon>
        <taxon>Chytridiomycota</taxon>
        <taxon>Chytridiomycota incertae sedis</taxon>
        <taxon>Chytridiomycetes</taxon>
        <taxon>Rhizophydiales</taxon>
        <taxon>Terramycetaceae</taxon>
        <taxon>Boothiomyces</taxon>
    </lineage>
</organism>
<keyword evidence="3" id="KW-1185">Reference proteome</keyword>
<feature type="compositionally biased region" description="Basic and acidic residues" evidence="1">
    <location>
        <begin position="25"/>
        <end position="40"/>
    </location>
</feature>
<dbReference type="AlphaFoldDB" id="A0AAD5UGB6"/>
<proteinExistence type="predicted"/>
<feature type="region of interest" description="Disordered" evidence="1">
    <location>
        <begin position="16"/>
        <end position="70"/>
    </location>
</feature>
<feature type="compositionally biased region" description="Low complexity" evidence="1">
    <location>
        <begin position="49"/>
        <end position="70"/>
    </location>
</feature>
<protein>
    <submittedName>
        <fullName evidence="2">Uncharacterized protein</fullName>
    </submittedName>
</protein>
<evidence type="ECO:0000256" key="1">
    <source>
        <dbReference type="SAM" id="MobiDB-lite"/>
    </source>
</evidence>
<gene>
    <name evidence="2" type="ORF">HK103_004981</name>
</gene>
<evidence type="ECO:0000313" key="3">
    <source>
        <dbReference type="Proteomes" id="UP001210925"/>
    </source>
</evidence>
<evidence type="ECO:0000313" key="2">
    <source>
        <dbReference type="EMBL" id="KAJ3256998.1"/>
    </source>
</evidence>
<reference evidence="2" key="1">
    <citation type="submission" date="2020-05" db="EMBL/GenBank/DDBJ databases">
        <title>Phylogenomic resolution of chytrid fungi.</title>
        <authorList>
            <person name="Stajich J.E."/>
            <person name="Amses K."/>
            <person name="Simmons R."/>
            <person name="Seto K."/>
            <person name="Myers J."/>
            <person name="Bonds A."/>
            <person name="Quandt C.A."/>
            <person name="Barry K."/>
            <person name="Liu P."/>
            <person name="Grigoriev I."/>
            <person name="Longcore J.E."/>
            <person name="James T.Y."/>
        </authorList>
    </citation>
    <scope>NUCLEOTIDE SEQUENCE</scope>
    <source>
        <strain evidence="2">PLAUS21</strain>
    </source>
</reference>
<dbReference type="Proteomes" id="UP001210925">
    <property type="component" value="Unassembled WGS sequence"/>
</dbReference>
<dbReference type="EMBL" id="JADGKB010000043">
    <property type="protein sequence ID" value="KAJ3256998.1"/>
    <property type="molecule type" value="Genomic_DNA"/>
</dbReference>
<name>A0AAD5UGB6_9FUNG</name>